<dbReference type="PANTHER" id="PTHR10997">
    <property type="entry name" value="IMPORTIN-7, 8, 11"/>
    <property type="match status" value="1"/>
</dbReference>
<evidence type="ECO:0000256" key="5">
    <source>
        <dbReference type="ARBA" id="ARBA00022448"/>
    </source>
</evidence>
<protein>
    <recommendedName>
        <fullName evidence="4">Exportin-2</fullName>
    </recommendedName>
    <alternativeName>
        <fullName evidence="9">Importin-alpha re-exporter</fullName>
    </alternativeName>
</protein>
<dbReference type="Gene3D" id="1.25.10.10">
    <property type="entry name" value="Leucine-rich Repeat Variant"/>
    <property type="match status" value="1"/>
</dbReference>
<dbReference type="PROSITE" id="PS50166">
    <property type="entry name" value="IMPORTIN_B_NT"/>
    <property type="match status" value="1"/>
</dbReference>
<evidence type="ECO:0000256" key="1">
    <source>
        <dbReference type="ARBA" id="ARBA00004123"/>
    </source>
</evidence>
<dbReference type="Pfam" id="PF08506">
    <property type="entry name" value="Cse1"/>
    <property type="match status" value="3"/>
</dbReference>
<evidence type="ECO:0000256" key="3">
    <source>
        <dbReference type="ARBA" id="ARBA00008669"/>
    </source>
</evidence>
<dbReference type="InterPro" id="IPR013713">
    <property type="entry name" value="XPO2_central"/>
</dbReference>
<evidence type="ECO:0000256" key="7">
    <source>
        <dbReference type="ARBA" id="ARBA00022927"/>
    </source>
</evidence>
<comment type="similarity">
    <text evidence="3">Belongs to the XPO2/CSE1 family.</text>
</comment>
<keyword evidence="5" id="KW-0813">Transport</keyword>
<dbReference type="GO" id="GO:0005829">
    <property type="term" value="C:cytosol"/>
    <property type="evidence" value="ECO:0007669"/>
    <property type="project" value="TreeGrafter"/>
</dbReference>
<feature type="domain" description="Importin N-terminal" evidence="10">
    <location>
        <begin position="27"/>
        <end position="101"/>
    </location>
</feature>
<comment type="caution">
    <text evidence="11">The sequence shown here is derived from an EMBL/GenBank/DDBJ whole genome shotgun (WGS) entry which is preliminary data.</text>
</comment>
<dbReference type="SMART" id="SM00913">
    <property type="entry name" value="IBN_N"/>
    <property type="match status" value="1"/>
</dbReference>
<dbReference type="SUPFAM" id="SSF48371">
    <property type="entry name" value="ARM repeat"/>
    <property type="match status" value="1"/>
</dbReference>
<keyword evidence="7" id="KW-0653">Protein transport</keyword>
<dbReference type="EMBL" id="JARQWQ010000045">
    <property type="protein sequence ID" value="KAK2558340.1"/>
    <property type="molecule type" value="Genomic_DNA"/>
</dbReference>
<dbReference type="InterPro" id="IPR011989">
    <property type="entry name" value="ARM-like"/>
</dbReference>
<evidence type="ECO:0000256" key="4">
    <source>
        <dbReference type="ARBA" id="ARBA00018945"/>
    </source>
</evidence>
<comment type="subcellular location">
    <subcellularLocation>
        <location evidence="2">Cytoplasm</location>
    </subcellularLocation>
    <subcellularLocation>
        <location evidence="1">Nucleus</location>
    </subcellularLocation>
</comment>
<dbReference type="GO" id="GO:0031267">
    <property type="term" value="F:small GTPase binding"/>
    <property type="evidence" value="ECO:0007669"/>
    <property type="project" value="InterPro"/>
</dbReference>
<reference evidence="11" key="2">
    <citation type="journal article" date="2023" name="Science">
        <title>Genomic signatures of disease resistance in endangered staghorn corals.</title>
        <authorList>
            <person name="Vollmer S.V."/>
            <person name="Selwyn J.D."/>
            <person name="Despard B.A."/>
            <person name="Roesel C.L."/>
        </authorList>
    </citation>
    <scope>NUCLEOTIDE SEQUENCE</scope>
    <source>
        <strain evidence="11">K2</strain>
    </source>
</reference>
<keyword evidence="8" id="KW-0539">Nucleus</keyword>
<organism evidence="11 12">
    <name type="scientific">Acropora cervicornis</name>
    <name type="common">Staghorn coral</name>
    <dbReference type="NCBI Taxonomy" id="6130"/>
    <lineage>
        <taxon>Eukaryota</taxon>
        <taxon>Metazoa</taxon>
        <taxon>Cnidaria</taxon>
        <taxon>Anthozoa</taxon>
        <taxon>Hexacorallia</taxon>
        <taxon>Scleractinia</taxon>
        <taxon>Astrocoeniina</taxon>
        <taxon>Acroporidae</taxon>
        <taxon>Acropora</taxon>
    </lineage>
</organism>
<dbReference type="Pfam" id="PF03810">
    <property type="entry name" value="IBN_N"/>
    <property type="match status" value="1"/>
</dbReference>
<dbReference type="InterPro" id="IPR005043">
    <property type="entry name" value="XPO2_C"/>
</dbReference>
<dbReference type="InterPro" id="IPR001494">
    <property type="entry name" value="Importin-beta_N"/>
</dbReference>
<evidence type="ECO:0000259" key="10">
    <source>
        <dbReference type="PROSITE" id="PS50166"/>
    </source>
</evidence>
<dbReference type="Proteomes" id="UP001249851">
    <property type="component" value="Unassembled WGS sequence"/>
</dbReference>
<keyword evidence="6" id="KW-0963">Cytoplasm</keyword>
<accession>A0AAD9QCH7</accession>
<dbReference type="GO" id="GO:0006606">
    <property type="term" value="P:protein import into nucleus"/>
    <property type="evidence" value="ECO:0007669"/>
    <property type="project" value="TreeGrafter"/>
</dbReference>
<dbReference type="GO" id="GO:0005635">
    <property type="term" value="C:nuclear envelope"/>
    <property type="evidence" value="ECO:0007669"/>
    <property type="project" value="TreeGrafter"/>
</dbReference>
<gene>
    <name evidence="11" type="ORF">P5673_019478</name>
</gene>
<proteinExistence type="inferred from homology"/>
<name>A0AAD9QCH7_ACRCE</name>
<evidence type="ECO:0000256" key="8">
    <source>
        <dbReference type="ARBA" id="ARBA00023242"/>
    </source>
</evidence>
<dbReference type="GO" id="GO:0005049">
    <property type="term" value="F:nuclear export signal receptor activity"/>
    <property type="evidence" value="ECO:0007669"/>
    <property type="project" value="TreeGrafter"/>
</dbReference>
<dbReference type="PANTHER" id="PTHR10997:SF8">
    <property type="entry name" value="EXPORTIN-2"/>
    <property type="match status" value="1"/>
</dbReference>
<evidence type="ECO:0000256" key="2">
    <source>
        <dbReference type="ARBA" id="ARBA00004496"/>
    </source>
</evidence>
<dbReference type="InterPro" id="IPR016024">
    <property type="entry name" value="ARM-type_fold"/>
</dbReference>
<dbReference type="Pfam" id="PF03378">
    <property type="entry name" value="CAS_CSE1"/>
    <property type="match status" value="1"/>
</dbReference>
<evidence type="ECO:0000313" key="12">
    <source>
        <dbReference type="Proteomes" id="UP001249851"/>
    </source>
</evidence>
<keyword evidence="12" id="KW-1185">Reference proteome</keyword>
<reference evidence="11" key="1">
    <citation type="journal article" date="2023" name="G3 (Bethesda)">
        <title>Whole genome assembly and annotation of the endangered Caribbean coral Acropora cervicornis.</title>
        <authorList>
            <person name="Selwyn J.D."/>
            <person name="Vollmer S.V."/>
        </authorList>
    </citation>
    <scope>NUCLEOTIDE SEQUENCE</scope>
    <source>
        <strain evidence="11">K2</strain>
    </source>
</reference>
<sequence length="917" mass="103568">MSGLDANALAVILQNTLSSETTVRKQAENLLQANEGKEGYNVLLLGIVDSSSSEAIIRVAAAIAFKNSVKRNWRIVEGEPSRINERDRETIKREIVDLMLRSPEKLQKQLSDGVSVIGREDFPDKWTNLLPVYRHEFKSQELWTEIKFVLERFAQPFTNLFEAIMEEANRCGHDIVKLKDILSSILLICKVFYSLNFQDLPEHFEENMHKWMKNFLILLTISSKDLKLEEEDEEAGPLDLIKSQICDNVALYAQKYDEEFEVVSNAIGFLASAAERNNYKYLFEKQETLKTICENVVVPNIEFREEDEEVFEDNPEEYIRRDIEGSDVDTRRRAASDLVRALCKFHEPRVIEIFSHHVAAMLEQYHIDSKKNWRAKDAAVFLVTSLASKKQTAKHGTTQASELVNLQSFFTGNILPELQIKDGKYSNLIAIRQVNKLKSNIQIIRLLIISFKCGFVYFPVNDHPVLKADAIKYIIIFRNMLSRDMLVGCLPLLVDHLVAKSHVVHSYAANCLDKLFTLKSPGGGAPINKAEVEPFLQTMLSNLFNLLEVPGSQENEYVMKAIMRSISLLKGALLPYVGVLISNLASKLGTVSKNPSKPQFNHYLFEAICCAIRTLCKENAALVTEFETTLFPVIQWILSNDVTEFLPYVFQVLSLLLEIRQEEIPPPYMELFPLLLMPVLWERNGNIPPLVRLLQAYIEKASKVIIGTKEEMGLLGVFQKLIASKSNDHEGFYLLGSMVEHFEPSAFSVHAKSIFIILFQRLQGSKTTKFVKGLLVFFCLYSAKNGASVLMETVDSIQQGLFGNFVDKILIADVQKVSGTTERRICAVGMIKLLTDCPAFIKSYDNLWLPLLQALIGKERDPFSGTIPDAKIYLAQSLQKLSSGDPGKIVDKIKSGLHADALGFLQKYLEAAGVTLS</sequence>
<dbReference type="GO" id="GO:0006611">
    <property type="term" value="P:protein export from nucleus"/>
    <property type="evidence" value="ECO:0007669"/>
    <property type="project" value="TreeGrafter"/>
</dbReference>
<evidence type="ECO:0000313" key="11">
    <source>
        <dbReference type="EMBL" id="KAK2558340.1"/>
    </source>
</evidence>
<evidence type="ECO:0000256" key="9">
    <source>
        <dbReference type="ARBA" id="ARBA00030693"/>
    </source>
</evidence>
<evidence type="ECO:0000256" key="6">
    <source>
        <dbReference type="ARBA" id="ARBA00022490"/>
    </source>
</evidence>
<dbReference type="AlphaFoldDB" id="A0AAD9QCH7"/>